<dbReference type="InterPro" id="IPR011990">
    <property type="entry name" value="TPR-like_helical_dom_sf"/>
</dbReference>
<proteinExistence type="predicted"/>
<comment type="caution">
    <text evidence="1">The sequence shown here is derived from an EMBL/GenBank/DDBJ whole genome shotgun (WGS) entry which is preliminary data.</text>
</comment>
<dbReference type="Gene3D" id="1.25.40.10">
    <property type="entry name" value="Tetratricopeptide repeat domain"/>
    <property type="match status" value="1"/>
</dbReference>
<accession>A0ABW2CZ25</accession>
<sequence>MNLDDMLGAAASAIAAMPETDFAVGLGELEAEHRRRLRDDVTGARHAAFLDSFDLERAAYDLGRRHDEDGNLGEAVRWYRIAARHDHADAALRLGEALDLLADRCARRSGENGYNAQRGELHLITEAAQAYAEAYAAGYPEAADRIDEMLAAFTRRQQPAQEPSRPERPRPCSYVRDFAPGNGVLREDEIQELSSHAAQCISCMEEFVSLIKAAAGAMPKGNVTDPFAVDAAAH</sequence>
<dbReference type="SUPFAM" id="SSF81901">
    <property type="entry name" value="HCP-like"/>
    <property type="match status" value="1"/>
</dbReference>
<name>A0ABW2CZ25_9ACTN</name>
<dbReference type="RefSeq" id="WP_160823023.1">
    <property type="nucleotide sequence ID" value="NZ_JBHSXE010000001.1"/>
</dbReference>
<keyword evidence="2" id="KW-1185">Reference proteome</keyword>
<protein>
    <recommendedName>
        <fullName evidence="3">Sel1 repeat family protein</fullName>
    </recommendedName>
</protein>
<evidence type="ECO:0008006" key="3">
    <source>
        <dbReference type="Google" id="ProtNLM"/>
    </source>
</evidence>
<dbReference type="EMBL" id="JBHSXS010000049">
    <property type="protein sequence ID" value="MFC6886200.1"/>
    <property type="molecule type" value="Genomic_DNA"/>
</dbReference>
<reference evidence="2" key="1">
    <citation type="journal article" date="2019" name="Int. J. Syst. Evol. Microbiol.">
        <title>The Global Catalogue of Microorganisms (GCM) 10K type strain sequencing project: providing services to taxonomists for standard genome sequencing and annotation.</title>
        <authorList>
            <consortium name="The Broad Institute Genomics Platform"/>
            <consortium name="The Broad Institute Genome Sequencing Center for Infectious Disease"/>
            <person name="Wu L."/>
            <person name="Ma J."/>
        </authorList>
    </citation>
    <scope>NUCLEOTIDE SEQUENCE [LARGE SCALE GENOMIC DNA]</scope>
    <source>
        <strain evidence="2">JCM 3369</strain>
    </source>
</reference>
<evidence type="ECO:0000313" key="1">
    <source>
        <dbReference type="EMBL" id="MFC6886200.1"/>
    </source>
</evidence>
<organism evidence="1 2">
    <name type="scientific">Actinomadura yumaensis</name>
    <dbReference type="NCBI Taxonomy" id="111807"/>
    <lineage>
        <taxon>Bacteria</taxon>
        <taxon>Bacillati</taxon>
        <taxon>Actinomycetota</taxon>
        <taxon>Actinomycetes</taxon>
        <taxon>Streptosporangiales</taxon>
        <taxon>Thermomonosporaceae</taxon>
        <taxon>Actinomadura</taxon>
    </lineage>
</organism>
<gene>
    <name evidence="1" type="ORF">ACFQKB_41030</name>
</gene>
<dbReference type="Proteomes" id="UP001596380">
    <property type="component" value="Unassembled WGS sequence"/>
</dbReference>
<evidence type="ECO:0000313" key="2">
    <source>
        <dbReference type="Proteomes" id="UP001596380"/>
    </source>
</evidence>